<comment type="caution">
    <text evidence="1">The sequence shown here is derived from an EMBL/GenBank/DDBJ whole genome shotgun (WGS) entry which is preliminary data.</text>
</comment>
<protein>
    <submittedName>
        <fullName evidence="1">Uncharacterized protein</fullName>
    </submittedName>
</protein>
<reference evidence="1 2" key="1">
    <citation type="submission" date="2017-05" db="EMBL/GenBank/DDBJ databases">
        <authorList>
            <person name="Varghese N."/>
            <person name="Submissions S."/>
        </authorList>
    </citation>
    <scope>NUCLEOTIDE SEQUENCE [LARGE SCALE GENOMIC DNA]</scope>
    <source>
        <strain evidence="1 2">SM16</strain>
    </source>
</reference>
<dbReference type="RefSeq" id="WP_283405017.1">
    <property type="nucleotide sequence ID" value="NZ_FXUI01000001.1"/>
</dbReference>
<sequence>MKSFDTLTTMADHLPAEACAQMRAILEEFPDHWDHPNIEQVSFTQLIDSPVFLVETLDDLAQVRSLDENEDQRLSLLQAASGWFDIAEWRCGGAYAVFCAIDSTNGGAKFYVPRTIADQVPNVAGSIRLKTELDDSNFPFGGAA</sequence>
<proteinExistence type="predicted"/>
<dbReference type="Proteomes" id="UP001157910">
    <property type="component" value="Unassembled WGS sequence"/>
</dbReference>
<evidence type="ECO:0000313" key="1">
    <source>
        <dbReference type="EMBL" id="SMP53669.1"/>
    </source>
</evidence>
<dbReference type="EMBL" id="FXUI01000001">
    <property type="protein sequence ID" value="SMP53669.1"/>
    <property type="molecule type" value="Genomic_DNA"/>
</dbReference>
<keyword evidence="2" id="KW-1185">Reference proteome</keyword>
<organism evidence="1 2">
    <name type="scientific">Novosphingobium panipatense</name>
    <dbReference type="NCBI Taxonomy" id="428991"/>
    <lineage>
        <taxon>Bacteria</taxon>
        <taxon>Pseudomonadati</taxon>
        <taxon>Pseudomonadota</taxon>
        <taxon>Alphaproteobacteria</taxon>
        <taxon>Sphingomonadales</taxon>
        <taxon>Sphingomonadaceae</taxon>
        <taxon>Novosphingobium</taxon>
    </lineage>
</organism>
<name>A0ABY1PZ40_9SPHN</name>
<evidence type="ECO:0000313" key="2">
    <source>
        <dbReference type="Proteomes" id="UP001157910"/>
    </source>
</evidence>
<gene>
    <name evidence="1" type="ORF">SAMN06296065_101457</name>
</gene>
<accession>A0ABY1PZ40</accession>